<dbReference type="EMBL" id="JBHSGB010000001">
    <property type="protein sequence ID" value="MFC4653444.1"/>
    <property type="molecule type" value="Genomic_DNA"/>
</dbReference>
<evidence type="ECO:0000313" key="5">
    <source>
        <dbReference type="EMBL" id="MFC4653444.1"/>
    </source>
</evidence>
<dbReference type="Proteomes" id="UP001595962">
    <property type="component" value="Unassembled WGS sequence"/>
</dbReference>
<accession>A0ABV9JFI6</accession>
<protein>
    <submittedName>
        <fullName evidence="5">MarR family winged helix-turn-helix transcriptional regulator</fullName>
    </submittedName>
</protein>
<reference evidence="6" key="1">
    <citation type="journal article" date="2019" name="Int. J. Syst. Evol. Microbiol.">
        <title>The Global Catalogue of Microorganisms (GCM) 10K type strain sequencing project: providing services to taxonomists for standard genome sequencing and annotation.</title>
        <authorList>
            <consortium name="The Broad Institute Genomics Platform"/>
            <consortium name="The Broad Institute Genome Sequencing Center for Infectious Disease"/>
            <person name="Wu L."/>
            <person name="Ma J."/>
        </authorList>
    </citation>
    <scope>NUCLEOTIDE SEQUENCE [LARGE SCALE GENOMIC DNA]</scope>
    <source>
        <strain evidence="6">DT28</strain>
    </source>
</reference>
<dbReference type="Gene3D" id="1.10.10.10">
    <property type="entry name" value="Winged helix-like DNA-binding domain superfamily/Winged helix DNA-binding domain"/>
    <property type="match status" value="1"/>
</dbReference>
<name>A0ABV9JFI6_9GAMM</name>
<evidence type="ECO:0000259" key="4">
    <source>
        <dbReference type="PROSITE" id="PS50995"/>
    </source>
</evidence>
<evidence type="ECO:0000256" key="2">
    <source>
        <dbReference type="ARBA" id="ARBA00023125"/>
    </source>
</evidence>
<evidence type="ECO:0000256" key="1">
    <source>
        <dbReference type="ARBA" id="ARBA00023015"/>
    </source>
</evidence>
<dbReference type="SUPFAM" id="SSF46785">
    <property type="entry name" value="Winged helix' DNA-binding domain"/>
    <property type="match status" value="1"/>
</dbReference>
<keyword evidence="2" id="KW-0238">DNA-binding</keyword>
<dbReference type="InterPro" id="IPR036390">
    <property type="entry name" value="WH_DNA-bd_sf"/>
</dbReference>
<dbReference type="PROSITE" id="PS50995">
    <property type="entry name" value="HTH_MARR_2"/>
    <property type="match status" value="1"/>
</dbReference>
<dbReference type="PANTHER" id="PTHR42756:SF1">
    <property type="entry name" value="TRANSCRIPTIONAL REPRESSOR OF EMRAB OPERON"/>
    <property type="match status" value="1"/>
</dbReference>
<proteinExistence type="predicted"/>
<dbReference type="SMART" id="SM00347">
    <property type="entry name" value="HTH_MARR"/>
    <property type="match status" value="1"/>
</dbReference>
<keyword evidence="1" id="KW-0805">Transcription regulation</keyword>
<keyword evidence="6" id="KW-1185">Reference proteome</keyword>
<gene>
    <name evidence="5" type="ORF">ACFO3I_00260</name>
</gene>
<feature type="domain" description="HTH marR-type" evidence="4">
    <location>
        <begin position="3"/>
        <end position="135"/>
    </location>
</feature>
<dbReference type="InterPro" id="IPR036388">
    <property type="entry name" value="WH-like_DNA-bd_sf"/>
</dbReference>
<dbReference type="PRINTS" id="PR00598">
    <property type="entry name" value="HTHMARR"/>
</dbReference>
<evidence type="ECO:0000256" key="3">
    <source>
        <dbReference type="ARBA" id="ARBA00023163"/>
    </source>
</evidence>
<keyword evidence="3" id="KW-0804">Transcription</keyword>
<evidence type="ECO:0000313" key="6">
    <source>
        <dbReference type="Proteomes" id="UP001595962"/>
    </source>
</evidence>
<dbReference type="Pfam" id="PF01047">
    <property type="entry name" value="MarR"/>
    <property type="match status" value="1"/>
</dbReference>
<organism evidence="5 6">
    <name type="scientific">Rheinheimera marina</name>
    <dbReference type="NCBI Taxonomy" id="1774958"/>
    <lineage>
        <taxon>Bacteria</taxon>
        <taxon>Pseudomonadati</taxon>
        <taxon>Pseudomonadota</taxon>
        <taxon>Gammaproteobacteria</taxon>
        <taxon>Chromatiales</taxon>
        <taxon>Chromatiaceae</taxon>
        <taxon>Rheinheimera</taxon>
    </lineage>
</organism>
<dbReference type="RefSeq" id="WP_377330751.1">
    <property type="nucleotide sequence ID" value="NZ_JBHSGB010000001.1"/>
</dbReference>
<dbReference type="PANTHER" id="PTHR42756">
    <property type="entry name" value="TRANSCRIPTIONAL REGULATOR, MARR"/>
    <property type="match status" value="1"/>
</dbReference>
<dbReference type="InterPro" id="IPR000835">
    <property type="entry name" value="HTH_MarR-typ"/>
</dbReference>
<comment type="caution">
    <text evidence="5">The sequence shown here is derived from an EMBL/GenBank/DDBJ whole genome shotgun (WGS) entry which is preliminary data.</text>
</comment>
<sequence>MSFQSIGLLIHSLSRQWRSLLDQQLAPLGFTQCSGVALVYIAEHQGLSQTELARLLGIETPSLVPVLDQLEKQGLVKRQPSESDRRQKVLTLLPDALPLVAQINERRQALQQLMLDGLPADQQQLFPLMVQQLVQQSSLLLEQQKSGTQS</sequence>